<evidence type="ECO:0000313" key="11">
    <source>
        <dbReference type="RefSeq" id="XP_008812464.1"/>
    </source>
</evidence>
<feature type="region of interest" description="Disordered" evidence="6">
    <location>
        <begin position="214"/>
        <end position="264"/>
    </location>
</feature>
<dbReference type="GO" id="GO:0005634">
    <property type="term" value="C:nucleus"/>
    <property type="evidence" value="ECO:0007669"/>
    <property type="project" value="UniProtKB-SubCell"/>
</dbReference>
<dbReference type="GO" id="GO:0010468">
    <property type="term" value="P:regulation of gene expression"/>
    <property type="evidence" value="ECO:0007669"/>
    <property type="project" value="UniProtKB-ARBA"/>
</dbReference>
<evidence type="ECO:0000259" key="9">
    <source>
        <dbReference type="PROSITE" id="PS51294"/>
    </source>
</evidence>
<dbReference type="PROSITE" id="PS51293">
    <property type="entry name" value="SANT"/>
    <property type="match status" value="1"/>
</dbReference>
<dbReference type="RefSeq" id="XP_008812464.1">
    <property type="nucleotide sequence ID" value="XM_008814242.4"/>
</dbReference>
<protein>
    <submittedName>
        <fullName evidence="11">Protein CCA1-like isoform X1</fullName>
    </submittedName>
</protein>
<dbReference type="Pfam" id="PF00249">
    <property type="entry name" value="Myb_DNA-binding"/>
    <property type="match status" value="1"/>
</dbReference>
<dbReference type="NCBIfam" id="TIGR01557">
    <property type="entry name" value="myb_SHAQKYF"/>
    <property type="match status" value="1"/>
</dbReference>
<dbReference type="KEGG" id="pda:103723346"/>
<feature type="compositionally biased region" description="Polar residues" evidence="6">
    <location>
        <begin position="397"/>
        <end position="406"/>
    </location>
</feature>
<feature type="domain" description="HTH myb-type" evidence="9">
    <location>
        <begin position="55"/>
        <end position="109"/>
    </location>
</feature>
<organism evidence="10 11">
    <name type="scientific">Phoenix dactylifera</name>
    <name type="common">Date palm</name>
    <dbReference type="NCBI Taxonomy" id="42345"/>
    <lineage>
        <taxon>Eukaryota</taxon>
        <taxon>Viridiplantae</taxon>
        <taxon>Streptophyta</taxon>
        <taxon>Embryophyta</taxon>
        <taxon>Tracheophyta</taxon>
        <taxon>Spermatophyta</taxon>
        <taxon>Magnoliopsida</taxon>
        <taxon>Liliopsida</taxon>
        <taxon>Arecaceae</taxon>
        <taxon>Coryphoideae</taxon>
        <taxon>Phoeniceae</taxon>
        <taxon>Phoenix</taxon>
    </lineage>
</organism>
<feature type="region of interest" description="Disordered" evidence="6">
    <location>
        <begin position="397"/>
        <end position="475"/>
    </location>
</feature>
<reference evidence="11" key="2">
    <citation type="submission" date="2025-08" db="UniProtKB">
        <authorList>
            <consortium name="RefSeq"/>
        </authorList>
    </citation>
    <scope>IDENTIFICATION</scope>
    <source>
        <tissue evidence="11">Young leaves</tissue>
    </source>
</reference>
<feature type="domain" description="Myb-like" evidence="7">
    <location>
        <begin position="55"/>
        <end position="105"/>
    </location>
</feature>
<evidence type="ECO:0000256" key="4">
    <source>
        <dbReference type="ARBA" id="ARBA00023163"/>
    </source>
</evidence>
<dbReference type="OrthoDB" id="118550at2759"/>
<dbReference type="CDD" id="cd00167">
    <property type="entry name" value="SANT"/>
    <property type="match status" value="1"/>
</dbReference>
<evidence type="ECO:0000256" key="6">
    <source>
        <dbReference type="SAM" id="MobiDB-lite"/>
    </source>
</evidence>
<dbReference type="Proteomes" id="UP000228380">
    <property type="component" value="Chromosome 18"/>
</dbReference>
<dbReference type="Gene3D" id="1.10.10.60">
    <property type="entry name" value="Homeodomain-like"/>
    <property type="match status" value="1"/>
</dbReference>
<dbReference type="PROSITE" id="PS50090">
    <property type="entry name" value="MYB_LIKE"/>
    <property type="match status" value="1"/>
</dbReference>
<dbReference type="SUPFAM" id="SSF46689">
    <property type="entry name" value="Homeodomain-like"/>
    <property type="match status" value="1"/>
</dbReference>
<evidence type="ECO:0000259" key="7">
    <source>
        <dbReference type="PROSITE" id="PS50090"/>
    </source>
</evidence>
<keyword evidence="10" id="KW-1185">Reference proteome</keyword>
<dbReference type="InterPro" id="IPR017884">
    <property type="entry name" value="SANT_dom"/>
</dbReference>
<evidence type="ECO:0000259" key="8">
    <source>
        <dbReference type="PROSITE" id="PS51293"/>
    </source>
</evidence>
<comment type="subcellular location">
    <subcellularLocation>
        <location evidence="1">Nucleus</location>
    </subcellularLocation>
</comment>
<evidence type="ECO:0000256" key="5">
    <source>
        <dbReference type="ARBA" id="ARBA00023242"/>
    </source>
</evidence>
<dbReference type="PANTHER" id="PTHR12802:SF155">
    <property type="entry name" value="DEUBIQUITINASE MYSM1"/>
    <property type="match status" value="1"/>
</dbReference>
<evidence type="ECO:0000256" key="3">
    <source>
        <dbReference type="ARBA" id="ARBA00023125"/>
    </source>
</evidence>
<name>A0A8B7D3K8_PHODC</name>
<keyword evidence="2" id="KW-0805">Transcription regulation</keyword>
<gene>
    <name evidence="11" type="primary">LOC103723346</name>
</gene>
<keyword evidence="4" id="KW-0804">Transcription</keyword>
<sequence>MKVPDKSRRPSLNPIHIPDRRICVDIGTSAVNSHQSKEFSSLVDELAMKVRKPYTITKQRERWTEEEHEKFLEALKLYGRAWPRIEEHIGTKTAVQIRSHAQKFFSKVVREPGTAKAIGIPPPRPKRKPLHPYPRKLGNLASKVLPVLEQPAWSSLSVPSVFELENSSPVSVLSAAGSDTIGSTISNLPNGCASSVSSATRSDLVGMLITKQETGCQSPASVEDENRSASPGPVSTCLVKEDKSQMEVDLSSKDETPSKESSPIEAQATCLRLFGKTVLVTNAQKPCSSSVGNAMQSRMSLPIVDNSGHNVCTDMDLQTSTKPVLQTPAQDDFGGGPGKNARSPGNGGTSPMFYCLPSHGDLRESKEAASPLPWWWAFYGTLPAFPFIIVPQNMSSTQSRPQTCTEASDGKDSQKEGSWTGSNTAYAGRAPIGAENSDAVDSQQGAEHLKEPAPASRRRRPSENSAFGSLKVKTDKSPRGFVPYKRCLAEKQAEQHCQMVNEERDGQAVRLCL</sequence>
<feature type="compositionally biased region" description="Basic and acidic residues" evidence="6">
    <location>
        <begin position="239"/>
        <end position="258"/>
    </location>
</feature>
<dbReference type="InterPro" id="IPR009057">
    <property type="entry name" value="Homeodomain-like_sf"/>
</dbReference>
<reference evidence="10" key="1">
    <citation type="journal article" date="2019" name="Nat. Commun.">
        <title>Genome-wide association mapping of date palm fruit traits.</title>
        <authorList>
            <person name="Hazzouri K.M."/>
            <person name="Gros-Balthazard M."/>
            <person name="Flowers J.M."/>
            <person name="Copetti D."/>
            <person name="Lemansour A."/>
            <person name="Lebrun M."/>
            <person name="Masmoudi K."/>
            <person name="Ferrand S."/>
            <person name="Dhar M.I."/>
            <person name="Fresquez Z.A."/>
            <person name="Rosas U."/>
            <person name="Zhang J."/>
            <person name="Talag J."/>
            <person name="Lee S."/>
            <person name="Kudrna D."/>
            <person name="Powell R.F."/>
            <person name="Leitch I.J."/>
            <person name="Krueger R.R."/>
            <person name="Wing R.A."/>
            <person name="Amiri K.M.A."/>
            <person name="Purugganan M.D."/>
        </authorList>
    </citation>
    <scope>NUCLEOTIDE SEQUENCE [LARGE SCALE GENOMIC DNA]</scope>
    <source>
        <strain evidence="10">cv. Khalas</strain>
    </source>
</reference>
<evidence type="ECO:0000256" key="2">
    <source>
        <dbReference type="ARBA" id="ARBA00023015"/>
    </source>
</evidence>
<dbReference type="PANTHER" id="PTHR12802">
    <property type="entry name" value="SWI/SNF COMPLEX-RELATED"/>
    <property type="match status" value="1"/>
</dbReference>
<feature type="compositionally biased region" description="Polar residues" evidence="6">
    <location>
        <begin position="416"/>
        <end position="425"/>
    </location>
</feature>
<proteinExistence type="predicted"/>
<accession>A0A8B7D3K8</accession>
<feature type="domain" description="SANT" evidence="8">
    <location>
        <begin position="58"/>
        <end position="109"/>
    </location>
</feature>
<feature type="region of interest" description="Disordered" evidence="6">
    <location>
        <begin position="327"/>
        <end position="348"/>
    </location>
</feature>
<dbReference type="InterPro" id="IPR017930">
    <property type="entry name" value="Myb_dom"/>
</dbReference>
<dbReference type="FunFam" id="1.10.10.60:FF:000023">
    <property type="entry name" value="protein REVEILLE 6 isoform X1"/>
    <property type="match status" value="1"/>
</dbReference>
<dbReference type="SMART" id="SM00717">
    <property type="entry name" value="SANT"/>
    <property type="match status" value="1"/>
</dbReference>
<evidence type="ECO:0000313" key="10">
    <source>
        <dbReference type="Proteomes" id="UP000228380"/>
    </source>
</evidence>
<dbReference type="GO" id="GO:0003677">
    <property type="term" value="F:DNA binding"/>
    <property type="evidence" value="ECO:0007669"/>
    <property type="project" value="UniProtKB-KW"/>
</dbReference>
<keyword evidence="5" id="KW-0539">Nucleus</keyword>
<dbReference type="PROSITE" id="PS51294">
    <property type="entry name" value="HTH_MYB"/>
    <property type="match status" value="1"/>
</dbReference>
<dbReference type="InterPro" id="IPR006447">
    <property type="entry name" value="Myb_dom_plants"/>
</dbReference>
<keyword evidence="3" id="KW-0238">DNA-binding</keyword>
<dbReference type="InterPro" id="IPR001005">
    <property type="entry name" value="SANT/Myb"/>
</dbReference>
<dbReference type="AlphaFoldDB" id="A0A8B7D3K8"/>
<dbReference type="GeneID" id="103723346"/>
<evidence type="ECO:0000256" key="1">
    <source>
        <dbReference type="ARBA" id="ARBA00004123"/>
    </source>
</evidence>